<dbReference type="Proteomes" id="UP001515480">
    <property type="component" value="Unassembled WGS sequence"/>
</dbReference>
<feature type="region of interest" description="Disordered" evidence="1">
    <location>
        <begin position="362"/>
        <end position="397"/>
    </location>
</feature>
<dbReference type="Pfam" id="PF00168">
    <property type="entry name" value="C2"/>
    <property type="match status" value="2"/>
</dbReference>
<dbReference type="AlphaFoldDB" id="A0AB34JJB2"/>
<evidence type="ECO:0000256" key="1">
    <source>
        <dbReference type="SAM" id="MobiDB-lite"/>
    </source>
</evidence>
<name>A0AB34JJB2_PRYPA</name>
<dbReference type="InterPro" id="IPR035892">
    <property type="entry name" value="C2_domain_sf"/>
</dbReference>
<feature type="compositionally biased region" description="Pro residues" evidence="1">
    <location>
        <begin position="369"/>
        <end position="379"/>
    </location>
</feature>
<keyword evidence="4" id="KW-1185">Reference proteome</keyword>
<dbReference type="InterPro" id="IPR000048">
    <property type="entry name" value="IQ_motif_EF-hand-BS"/>
</dbReference>
<dbReference type="EMBL" id="JBGBPQ010000008">
    <property type="protein sequence ID" value="KAL1520982.1"/>
    <property type="molecule type" value="Genomic_DNA"/>
</dbReference>
<dbReference type="PROSITE" id="PS50004">
    <property type="entry name" value="C2"/>
    <property type="match status" value="2"/>
</dbReference>
<gene>
    <name evidence="3" type="ORF">AB1Y20_022540</name>
</gene>
<dbReference type="Gene3D" id="2.60.40.150">
    <property type="entry name" value="C2 domain"/>
    <property type="match status" value="2"/>
</dbReference>
<dbReference type="PANTHER" id="PTHR45761">
    <property type="entry name" value="EXTENDED SYNAPTOTAGMIN-LIKE PROTEIN 2, ISOFORM C"/>
    <property type="match status" value="1"/>
</dbReference>
<dbReference type="PRINTS" id="PR00360">
    <property type="entry name" value="C2DOMAIN"/>
</dbReference>
<organism evidence="3 4">
    <name type="scientific">Prymnesium parvum</name>
    <name type="common">Toxic golden alga</name>
    <dbReference type="NCBI Taxonomy" id="97485"/>
    <lineage>
        <taxon>Eukaryota</taxon>
        <taxon>Haptista</taxon>
        <taxon>Haptophyta</taxon>
        <taxon>Prymnesiophyceae</taxon>
        <taxon>Prymnesiales</taxon>
        <taxon>Prymnesiaceae</taxon>
        <taxon>Prymnesium</taxon>
    </lineage>
</organism>
<sequence>MEIASGRPSPTDLGKEPGLLKVHLRRGTALRPPDINGGQSNPYVLVKLGNQTKRSRVINNTLNPVWDEIFEFRGHTVREYSKMKLRLHVTRKTGLFEDCISEVAVNLDQLITREKLEYVEPLFIQGEIEFSVEWSPSPRRPQEQVLSRCMSCGKCFPKSKLETKNLSGGFSEFYSTPDRSRAASAAAPRQMSSRCNPCEKCDPRAHREDLKHASVAVDMASRLTERGVLRVLLESGTSLLAKDKNSKSDPYVIIRLGKVSKRSCVVKATLDPVWNETIEFNQLVLQDILGKRLDLSVFDKDSILSRDDLLGEASVSLTQLREKSSFDCEQHLSKQGKLKFRVTWAPSGADKSRTATPTKIAWSAHRPGSSPPPPPPPLDKLPSPQRGTPRTGKGLILSPNVELKAPQKAHAEVYGNEIHESVKEAYERTQMLRELTAQLQTYIYSAKEDAAAVTVQRALREKQWKGSSSTTRDPPRLLRSNSLSLREYERETRKATDRQRALVRFLSKQEKKRVGKVEAAFLRFKASREKKRLNAIIIQRAYRVHLASMKLKRAHRAEFEATGVQRGAAGVRKDDEVEGKVSFLQAQLRGRKARLAYSRQKESSKALKEFQKREMQYKETMAAARVQSLLRGKQARDALQKEEAAAVKLQALVRGRSARKSISKHRDAVVQVQSLARAKKARGIRREASNAALTVQSMFRGKKEREKMQKEEEAAKRVQRIMRSKSARTTAEQLEDEKRLTATRERVALAAAQEAQEAQERELERVRADAAQRMQAKFRGIKGREVADNVAARKAKIKTMTLQVAARKVQKRWRERVEEMKQIEALIEGSKQKKKSKRLALNQAVELKLNGNSLLYRRGGKDKLIDLASATSVSASHGRTGWKIVMRGEPGQQVFSHEFTADSNGSRDAWVKACNERIRKIQRQKLTDAVAAAAAAASSTRPPVFNNAQI</sequence>
<dbReference type="InterPro" id="IPR000008">
    <property type="entry name" value="C2_dom"/>
</dbReference>
<comment type="caution">
    <text evidence="3">The sequence shown here is derived from an EMBL/GenBank/DDBJ whole genome shotgun (WGS) entry which is preliminary data.</text>
</comment>
<evidence type="ECO:0000313" key="4">
    <source>
        <dbReference type="Proteomes" id="UP001515480"/>
    </source>
</evidence>
<dbReference type="PROSITE" id="PS50096">
    <property type="entry name" value="IQ"/>
    <property type="match status" value="5"/>
</dbReference>
<dbReference type="Gene3D" id="1.20.5.190">
    <property type="match status" value="2"/>
</dbReference>
<proteinExistence type="predicted"/>
<dbReference type="SMART" id="SM00015">
    <property type="entry name" value="IQ"/>
    <property type="match status" value="5"/>
</dbReference>
<dbReference type="PANTHER" id="PTHR45761:SF1">
    <property type="entry name" value="EXTENDED SYNAPTOTAGMIN-LIKE PROTEIN 2, ISOFORM C"/>
    <property type="match status" value="1"/>
</dbReference>
<feature type="domain" description="C2" evidence="2">
    <location>
        <begin position="209"/>
        <end position="330"/>
    </location>
</feature>
<reference evidence="3 4" key="1">
    <citation type="journal article" date="2024" name="Science">
        <title>Giant polyketide synthase enzymes in the biosynthesis of giant marine polyether toxins.</title>
        <authorList>
            <person name="Fallon T.R."/>
            <person name="Shende V.V."/>
            <person name="Wierzbicki I.H."/>
            <person name="Pendleton A.L."/>
            <person name="Watervoot N.F."/>
            <person name="Auber R.P."/>
            <person name="Gonzalez D.J."/>
            <person name="Wisecaver J.H."/>
            <person name="Moore B.S."/>
        </authorList>
    </citation>
    <scope>NUCLEOTIDE SEQUENCE [LARGE SCALE GENOMIC DNA]</scope>
    <source>
        <strain evidence="3 4">12B1</strain>
    </source>
</reference>
<dbReference type="CDD" id="cd00030">
    <property type="entry name" value="C2"/>
    <property type="match status" value="1"/>
</dbReference>
<dbReference type="SMART" id="SM00239">
    <property type="entry name" value="C2"/>
    <property type="match status" value="2"/>
</dbReference>
<accession>A0AB34JJB2</accession>
<dbReference type="SUPFAM" id="SSF49562">
    <property type="entry name" value="C2 domain (Calcium/lipid-binding domain, CaLB)"/>
    <property type="match status" value="2"/>
</dbReference>
<dbReference type="InterPro" id="IPR051634">
    <property type="entry name" value="Extended_Synaptotagmin"/>
</dbReference>
<feature type="domain" description="C2" evidence="2">
    <location>
        <begin position="1"/>
        <end position="120"/>
    </location>
</feature>
<evidence type="ECO:0000259" key="2">
    <source>
        <dbReference type="PROSITE" id="PS50004"/>
    </source>
</evidence>
<dbReference type="Pfam" id="PF00612">
    <property type="entry name" value="IQ"/>
    <property type="match status" value="1"/>
</dbReference>
<protein>
    <recommendedName>
        <fullName evidence="2">C2 domain-containing protein</fullName>
    </recommendedName>
</protein>
<feature type="region of interest" description="Disordered" evidence="1">
    <location>
        <begin position="462"/>
        <end position="482"/>
    </location>
</feature>
<evidence type="ECO:0000313" key="3">
    <source>
        <dbReference type="EMBL" id="KAL1520982.1"/>
    </source>
</evidence>